<dbReference type="RefSeq" id="WP_091100570.1">
    <property type="nucleotide sequence ID" value="NZ_FOBF01000005.1"/>
</dbReference>
<dbReference type="InterPro" id="IPR029041">
    <property type="entry name" value="FAD-linked_oxidoreductase-like"/>
</dbReference>
<evidence type="ECO:0000259" key="2">
    <source>
        <dbReference type="Pfam" id="PF01619"/>
    </source>
</evidence>
<reference evidence="3 4" key="1">
    <citation type="submission" date="2016-10" db="EMBL/GenBank/DDBJ databases">
        <authorList>
            <person name="de Groot N.N."/>
        </authorList>
    </citation>
    <scope>NUCLEOTIDE SEQUENCE [LARGE SCALE GENOMIC DNA]</scope>
    <source>
        <strain evidence="3 4">DSM 43357</strain>
    </source>
</reference>
<dbReference type="GO" id="GO:0006562">
    <property type="term" value="P:L-proline catabolic process"/>
    <property type="evidence" value="ECO:0007669"/>
    <property type="project" value="UniProtKB-ARBA"/>
</dbReference>
<dbReference type="SUPFAM" id="SSF51730">
    <property type="entry name" value="FAD-linked oxidoreductase"/>
    <property type="match status" value="1"/>
</dbReference>
<keyword evidence="4" id="KW-1185">Reference proteome</keyword>
<protein>
    <submittedName>
        <fullName evidence="3">L-proline dehydrogenase</fullName>
    </submittedName>
</protein>
<sequence length="304" mass="32470">MLRQALLALSAGERVQRLAFSPLARGVVERHVPGDVAAVVDGLARRGLLVSAEHLGGEVTDRAQAERAVGDHLALLDLLPAGAEASVSLTALGLRLSEELALDNAAVVCQAAESRGVTVTLEAAEHDAVRGLYGVHATLRKEHPDVGVVVHAHLPGAEERCERLDGARVRLSKGGHPAPGALTAPADVDRSYARCLRTLMAGGAYPMVATHDPRLLRIAGTLAVLHGREPSGFEYQLRHGLRTDEQERLAEQGAQVRVRVPCGPGWYVQLTRRLADRPRDLALVARALLSRGRPPVARARPARP</sequence>
<name>A0A1H7QZK3_9ACTN</name>
<accession>A0A1H7QZK3</accession>
<dbReference type="Pfam" id="PF01619">
    <property type="entry name" value="Pro_dh"/>
    <property type="match status" value="1"/>
</dbReference>
<dbReference type="GO" id="GO:0004657">
    <property type="term" value="F:proline dehydrogenase activity"/>
    <property type="evidence" value="ECO:0007669"/>
    <property type="project" value="UniProtKB-ARBA"/>
</dbReference>
<feature type="domain" description="Proline dehydrogenase" evidence="2">
    <location>
        <begin position="183"/>
        <end position="264"/>
    </location>
</feature>
<dbReference type="STRING" id="46177.SAMN05660976_02722"/>
<evidence type="ECO:0000256" key="1">
    <source>
        <dbReference type="ARBA" id="ARBA00023002"/>
    </source>
</evidence>
<keyword evidence="1" id="KW-0560">Oxidoreductase</keyword>
<proteinExistence type="predicted"/>
<dbReference type="EMBL" id="FOBF01000005">
    <property type="protein sequence ID" value="SEL52727.1"/>
    <property type="molecule type" value="Genomic_DNA"/>
</dbReference>
<dbReference type="Gene3D" id="3.20.20.220">
    <property type="match status" value="1"/>
</dbReference>
<dbReference type="Proteomes" id="UP000198953">
    <property type="component" value="Unassembled WGS sequence"/>
</dbReference>
<gene>
    <name evidence="3" type="ORF">SAMN05660976_02722</name>
</gene>
<evidence type="ECO:0000313" key="4">
    <source>
        <dbReference type="Proteomes" id="UP000198953"/>
    </source>
</evidence>
<organism evidence="3 4">
    <name type="scientific">Nonomuraea pusilla</name>
    <dbReference type="NCBI Taxonomy" id="46177"/>
    <lineage>
        <taxon>Bacteria</taxon>
        <taxon>Bacillati</taxon>
        <taxon>Actinomycetota</taxon>
        <taxon>Actinomycetes</taxon>
        <taxon>Streptosporangiales</taxon>
        <taxon>Streptosporangiaceae</taxon>
        <taxon>Nonomuraea</taxon>
    </lineage>
</organism>
<dbReference type="OrthoDB" id="9773461at2"/>
<evidence type="ECO:0000313" key="3">
    <source>
        <dbReference type="EMBL" id="SEL52727.1"/>
    </source>
</evidence>
<dbReference type="InterPro" id="IPR002872">
    <property type="entry name" value="Proline_DH_dom"/>
</dbReference>
<dbReference type="AlphaFoldDB" id="A0A1H7QZK3"/>